<accession>A0A1F6E6Y6</accession>
<reference evidence="4 5" key="1">
    <citation type="journal article" date="2016" name="Nat. Commun.">
        <title>Thousands of microbial genomes shed light on interconnected biogeochemical processes in an aquifer system.</title>
        <authorList>
            <person name="Anantharaman K."/>
            <person name="Brown C.T."/>
            <person name="Hug L.A."/>
            <person name="Sharon I."/>
            <person name="Castelle C.J."/>
            <person name="Probst A.J."/>
            <person name="Thomas B.C."/>
            <person name="Singh A."/>
            <person name="Wilkins M.J."/>
            <person name="Karaoz U."/>
            <person name="Brodie E.L."/>
            <person name="Williams K.H."/>
            <person name="Hubbard S.S."/>
            <person name="Banfield J.F."/>
        </authorList>
    </citation>
    <scope>NUCLEOTIDE SEQUENCE [LARGE SCALE GENOMIC DNA]</scope>
</reference>
<dbReference type="InterPro" id="IPR029052">
    <property type="entry name" value="Metallo-depent_PP-like"/>
</dbReference>
<feature type="signal peptide" evidence="2">
    <location>
        <begin position="1"/>
        <end position="22"/>
    </location>
</feature>
<dbReference type="PANTHER" id="PTHR33393">
    <property type="entry name" value="POLYGLUTAMINE SYNTHESIS ACCESSORY PROTEIN RV0574C-RELATED"/>
    <property type="match status" value="1"/>
</dbReference>
<dbReference type="PANTHER" id="PTHR33393:SF13">
    <property type="entry name" value="PGA BIOSYNTHESIS PROTEIN CAPA"/>
    <property type="match status" value="1"/>
</dbReference>
<comment type="similarity">
    <text evidence="1">Belongs to the CapA family.</text>
</comment>
<evidence type="ECO:0000256" key="1">
    <source>
        <dbReference type="ARBA" id="ARBA00005662"/>
    </source>
</evidence>
<dbReference type="CDD" id="cd07381">
    <property type="entry name" value="MPP_CapA"/>
    <property type="match status" value="1"/>
</dbReference>
<dbReference type="SUPFAM" id="SSF56300">
    <property type="entry name" value="Metallo-dependent phosphatases"/>
    <property type="match status" value="1"/>
</dbReference>
<dbReference type="Pfam" id="PF09587">
    <property type="entry name" value="PGA_cap"/>
    <property type="match status" value="1"/>
</dbReference>
<dbReference type="InterPro" id="IPR052169">
    <property type="entry name" value="CW_Biosynth-Accessory"/>
</dbReference>
<sequence>MWNAFILAFAFAAALFPSLASAPIAPNTPALSVRALPQPRATIIFGGDMMFDRTVRTAMEKNGDDFIFSCIDPVLADADLVVANLEGPITSHASVSATSSPEDEYNYTFTFPVSTASLLRRHGIGMVNIGNNHIMNFGREGLVETRKWLDAAGVGYFGDPDAVEADRVARMTIGGVPFSFVNWSDWTSDKTDHTVAQVRREALEGRVAVVYAHWGDEYVPPPERVKRLAHSFVDAGAALVVGSHPHIVQEHEKYKDTDVYYSLGNFIFDQYWSDEVRRGLLLRVVFGPEGVESVKEIPIEFGHDRRTCVIP</sequence>
<keyword evidence="2" id="KW-0732">Signal</keyword>
<feature type="domain" description="Capsule synthesis protein CapA" evidence="3">
    <location>
        <begin position="42"/>
        <end position="270"/>
    </location>
</feature>
<evidence type="ECO:0000256" key="2">
    <source>
        <dbReference type="SAM" id="SignalP"/>
    </source>
</evidence>
<name>A0A1F6E6Y6_9BACT</name>
<evidence type="ECO:0000313" key="5">
    <source>
        <dbReference type="Proteomes" id="UP000176689"/>
    </source>
</evidence>
<comment type="caution">
    <text evidence="4">The sequence shown here is derived from an EMBL/GenBank/DDBJ whole genome shotgun (WGS) entry which is preliminary data.</text>
</comment>
<protein>
    <recommendedName>
        <fullName evidence="3">Capsule synthesis protein CapA domain-containing protein</fullName>
    </recommendedName>
</protein>
<dbReference type="Proteomes" id="UP000176689">
    <property type="component" value="Unassembled WGS sequence"/>
</dbReference>
<dbReference type="InterPro" id="IPR019079">
    <property type="entry name" value="Capsule_synth_CapA"/>
</dbReference>
<dbReference type="EMBL" id="MFLP01000031">
    <property type="protein sequence ID" value="OGG69463.1"/>
    <property type="molecule type" value="Genomic_DNA"/>
</dbReference>
<evidence type="ECO:0000259" key="3">
    <source>
        <dbReference type="SMART" id="SM00854"/>
    </source>
</evidence>
<evidence type="ECO:0000313" key="4">
    <source>
        <dbReference type="EMBL" id="OGG69463.1"/>
    </source>
</evidence>
<organism evidence="4 5">
    <name type="scientific">Candidatus Kaiserbacteria bacterium RIFCSPHIGHO2_12_FULL_53_13</name>
    <dbReference type="NCBI Taxonomy" id="1798502"/>
    <lineage>
        <taxon>Bacteria</taxon>
        <taxon>Candidatus Kaiseribacteriota</taxon>
    </lineage>
</organism>
<gene>
    <name evidence="4" type="ORF">A3F27_01005</name>
</gene>
<proteinExistence type="inferred from homology"/>
<dbReference type="AlphaFoldDB" id="A0A1F6E6Y6"/>
<dbReference type="SMART" id="SM00854">
    <property type="entry name" value="PGA_cap"/>
    <property type="match status" value="1"/>
</dbReference>
<feature type="chain" id="PRO_5009524118" description="Capsule synthesis protein CapA domain-containing protein" evidence="2">
    <location>
        <begin position="23"/>
        <end position="311"/>
    </location>
</feature>